<organism evidence="1 2">
    <name type="scientific">Candidatus Pseudobacter hemicellulosilyticus</name>
    <dbReference type="NCBI Taxonomy" id="3121375"/>
    <lineage>
        <taxon>Bacteria</taxon>
        <taxon>Pseudomonadati</taxon>
        <taxon>Bacteroidota</taxon>
        <taxon>Chitinophagia</taxon>
        <taxon>Chitinophagales</taxon>
        <taxon>Chitinophagaceae</taxon>
        <taxon>Pseudobacter</taxon>
    </lineage>
</organism>
<reference evidence="1" key="1">
    <citation type="submission" date="2023-03" db="EMBL/GenBank/DDBJ databases">
        <title>Andean soil-derived lignocellulolytic bacterial consortium as a source of novel taxa and putative plastic-active enzymes.</title>
        <authorList>
            <person name="Diaz-Garcia L."/>
            <person name="Chuvochina M."/>
            <person name="Feuerriegel G."/>
            <person name="Bunk B."/>
            <person name="Sproer C."/>
            <person name="Streit W.R."/>
            <person name="Rodriguez L.M."/>
            <person name="Overmann J."/>
            <person name="Jimenez D.J."/>
        </authorList>
    </citation>
    <scope>NUCLEOTIDE SEQUENCE</scope>
    <source>
        <strain evidence="1">MAG 7</strain>
    </source>
</reference>
<proteinExistence type="predicted"/>
<gene>
    <name evidence="1" type="ORF">P0Y53_16895</name>
</gene>
<dbReference type="Pfam" id="PF13310">
    <property type="entry name" value="Virulence_RhuM"/>
    <property type="match status" value="1"/>
</dbReference>
<dbReference type="Proteomes" id="UP001220610">
    <property type="component" value="Chromosome"/>
</dbReference>
<dbReference type="AlphaFoldDB" id="A0AAJ5WP42"/>
<evidence type="ECO:0000313" key="1">
    <source>
        <dbReference type="EMBL" id="WEK34167.1"/>
    </source>
</evidence>
<accession>A0AAJ5WP42</accession>
<sequence>MEKFEILFYTSSEGNSHIEVFFEAETFWLSQKKMAELFDVDVRTINEHLKNIFSSEELTEKATIRNFRIVQKEGSREVTRNIDFYNLDAIISVGYRVNSVSATRFRIWATKTLREFVIKGFVLDDERLKQGKQFGKDYFDELLERIREIRVSERRFYQKITDIYAQCSIDYDAAASITHTFYKTVQNKLHWAITGKTAAEIIANRAKAISPNMGLTTWKNAPEGKILKSDESIAKNYLSYEEVNELNRVVTMYLDYAENQAKRQIPMSMKDWTDRLDAFLQFNDYVVLKDAGKISHEIARTLAETEYELFRVNQDSSYRSDFDKYLLKENDELDNIIKGLQGPESTKQGT</sequence>
<dbReference type="PANTHER" id="PTHR35810">
    <property type="entry name" value="CYTOPLASMIC PROTEIN-RELATED"/>
    <property type="match status" value="1"/>
</dbReference>
<dbReference type="InterPro" id="IPR011204">
    <property type="entry name" value="Virulence_RhuM-like"/>
</dbReference>
<protein>
    <submittedName>
        <fullName evidence="1">Virulence RhuM family protein</fullName>
    </submittedName>
</protein>
<name>A0AAJ5WP42_9BACT</name>
<evidence type="ECO:0000313" key="2">
    <source>
        <dbReference type="Proteomes" id="UP001220610"/>
    </source>
</evidence>
<dbReference type="PIRSF" id="PIRSF015268">
    <property type="entry name" value="Virulence_RhuM"/>
    <property type="match status" value="1"/>
</dbReference>
<dbReference type="EMBL" id="CP119311">
    <property type="protein sequence ID" value="WEK34167.1"/>
    <property type="molecule type" value="Genomic_DNA"/>
</dbReference>
<dbReference type="PANTHER" id="PTHR35810:SF1">
    <property type="entry name" value="CYTOPLASMIC PROTEIN"/>
    <property type="match status" value="1"/>
</dbReference>